<proteinExistence type="predicted"/>
<accession>A0AAE7ASG2</accession>
<dbReference type="PROSITE" id="PS51257">
    <property type="entry name" value="PROKAR_LIPOPROTEIN"/>
    <property type="match status" value="1"/>
</dbReference>
<name>A0AAE7ASG2_9VIBR</name>
<sequence length="537" mass="58781">MNKTLISSVIAASLSVVALSGCSTASSPQEPALTQATEVQASDITRDYLLATGRLSTVSGENLKVVDDAAVQALKSELDNAEDGATITIPSGKYSNLGVVEVSANNITIQAEQAGAVWLTGLVQLKLTGDDITLDSLVFTEGGPAERFGGVRMMGDRNVLSNSTFYYFNHDYEYLPDERRAEYPKYLWVSLWGKDGKVINNRFEGKQKRGTLIGVQKDDTPDNHLIANNIFLDQKPNQFNEFDIKEAIRYNGNSWEAIRIGDSKSSQWGSNSKFTNNLMIDMDGERELISIKSGGNEISGNTIFESASLISLRHGKANTVSDNVILGNEKLLTGGMRIYDEDHVIENNYITGTRGRDGKIVGNADLRGGIVINTGIIDVANGETLDQSVKGKELNKQWTPKNITIRNNTLVDTEWGIVYGNQTHRVSLFDNSEVETIYTGVDIKFEHNIVDNTQSPEFVSVRATADHPLVDPSYGNDTYLGTVTHSEQIGNYSAKLPRFEQFGAFTQYQDVGADVSRLSVITANTAGPDYELTGTVQ</sequence>
<dbReference type="CDD" id="cd14251">
    <property type="entry name" value="PL-6"/>
    <property type="match status" value="1"/>
</dbReference>
<dbReference type="RefSeq" id="WP_171801394.1">
    <property type="nucleotide sequence ID" value="NZ_CP053541.1"/>
</dbReference>
<dbReference type="InterPro" id="IPR039513">
    <property type="entry name" value="PL-6"/>
</dbReference>
<dbReference type="AlphaFoldDB" id="A0AAE7ASG2"/>
<dbReference type="GO" id="GO:0016829">
    <property type="term" value="F:lyase activity"/>
    <property type="evidence" value="ECO:0007669"/>
    <property type="project" value="UniProtKB-KW"/>
</dbReference>
<gene>
    <name evidence="2" type="ORF">HOO69_04605</name>
</gene>
<protein>
    <submittedName>
        <fullName evidence="2">Alginate lyase</fullName>
    </submittedName>
</protein>
<dbReference type="SMART" id="SM00710">
    <property type="entry name" value="PbH1"/>
    <property type="match status" value="5"/>
</dbReference>
<dbReference type="Pfam" id="PF14592">
    <property type="entry name" value="Chondroitinas_B"/>
    <property type="match status" value="1"/>
</dbReference>
<evidence type="ECO:0000313" key="2">
    <source>
        <dbReference type="EMBL" id="QJY35927.1"/>
    </source>
</evidence>
<reference evidence="2 3" key="1">
    <citation type="submission" date="2020-05" db="EMBL/GenBank/DDBJ databases">
        <title>First description outside Europe of the emergent pathogen for shellfish aquaculture Vibrio europaeus.</title>
        <authorList>
            <person name="Dubert J."/>
            <person name="Rojas R."/>
        </authorList>
    </citation>
    <scope>NUCLEOTIDE SEQUENCE [LARGE SCALE GENOMIC DNA]</scope>
    <source>
        <strain evidence="2 3">NPI-1</strain>
    </source>
</reference>
<dbReference type="Gene3D" id="2.160.20.10">
    <property type="entry name" value="Single-stranded right-handed beta-helix, Pectin lyase-like"/>
    <property type="match status" value="1"/>
</dbReference>
<keyword evidence="2" id="KW-0456">Lyase</keyword>
<dbReference type="InterPro" id="IPR006626">
    <property type="entry name" value="PbH1"/>
</dbReference>
<dbReference type="EMBL" id="CP053541">
    <property type="protein sequence ID" value="QJY35927.1"/>
    <property type="molecule type" value="Genomic_DNA"/>
</dbReference>
<evidence type="ECO:0000313" key="3">
    <source>
        <dbReference type="Proteomes" id="UP000501443"/>
    </source>
</evidence>
<dbReference type="SUPFAM" id="SSF51126">
    <property type="entry name" value="Pectin lyase-like"/>
    <property type="match status" value="1"/>
</dbReference>
<evidence type="ECO:0000256" key="1">
    <source>
        <dbReference type="SAM" id="SignalP"/>
    </source>
</evidence>
<feature type="chain" id="PRO_5042111443" evidence="1">
    <location>
        <begin position="26"/>
        <end position="537"/>
    </location>
</feature>
<keyword evidence="1" id="KW-0732">Signal</keyword>
<dbReference type="Proteomes" id="UP000501443">
    <property type="component" value="Chromosome 1"/>
</dbReference>
<organism evidence="2 3">
    <name type="scientific">Vibrio europaeus</name>
    <dbReference type="NCBI Taxonomy" id="300876"/>
    <lineage>
        <taxon>Bacteria</taxon>
        <taxon>Pseudomonadati</taxon>
        <taxon>Pseudomonadota</taxon>
        <taxon>Gammaproteobacteria</taxon>
        <taxon>Vibrionales</taxon>
        <taxon>Vibrionaceae</taxon>
        <taxon>Vibrio</taxon>
        <taxon>Vibrio oreintalis group</taxon>
    </lineage>
</organism>
<feature type="signal peptide" evidence="1">
    <location>
        <begin position="1"/>
        <end position="25"/>
    </location>
</feature>
<dbReference type="InterPro" id="IPR011050">
    <property type="entry name" value="Pectin_lyase_fold/virulence"/>
</dbReference>
<dbReference type="InterPro" id="IPR012334">
    <property type="entry name" value="Pectin_lyas_fold"/>
</dbReference>